<feature type="transmembrane region" description="Helical" evidence="8">
    <location>
        <begin position="463"/>
        <end position="481"/>
    </location>
</feature>
<dbReference type="PANTHER" id="PTHR32063">
    <property type="match status" value="1"/>
</dbReference>
<accession>A0A0J1HE25</accession>
<dbReference type="RefSeq" id="WP_047884989.1">
    <property type="nucleotide sequence ID" value="NZ_CP071326.1"/>
</dbReference>
<dbReference type="PATRIC" id="fig|320778.3.peg.2071"/>
<evidence type="ECO:0000256" key="7">
    <source>
        <dbReference type="ARBA" id="ARBA00023136"/>
    </source>
</evidence>
<keyword evidence="6 8" id="KW-1133">Transmembrane helix</keyword>
<evidence type="ECO:0000313" key="9">
    <source>
        <dbReference type="EMBL" id="KLV09900.1"/>
    </source>
</evidence>
<evidence type="ECO:0000256" key="4">
    <source>
        <dbReference type="ARBA" id="ARBA00022519"/>
    </source>
</evidence>
<feature type="transmembrane region" description="Helical" evidence="8">
    <location>
        <begin position="334"/>
        <end position="353"/>
    </location>
</feature>
<dbReference type="AlphaFoldDB" id="A0A0J1HE25"/>
<name>A0A0J1HE25_9GAMM</name>
<keyword evidence="5 8" id="KW-0812">Transmembrane</keyword>
<dbReference type="SUPFAM" id="SSF82714">
    <property type="entry name" value="Multidrug efflux transporter AcrB TolC docking domain, DN and DC subdomains"/>
    <property type="match status" value="2"/>
</dbReference>
<keyword evidence="3" id="KW-1003">Cell membrane</keyword>
<feature type="transmembrane region" description="Helical" evidence="8">
    <location>
        <begin position="856"/>
        <end position="874"/>
    </location>
</feature>
<dbReference type="PANTHER" id="PTHR32063:SF14">
    <property type="entry name" value="BLL4319 PROTEIN"/>
    <property type="match status" value="1"/>
</dbReference>
<dbReference type="Gene3D" id="3.30.70.1440">
    <property type="entry name" value="Multidrug efflux transporter AcrB pore domain"/>
    <property type="match status" value="1"/>
</dbReference>
<dbReference type="InterPro" id="IPR001036">
    <property type="entry name" value="Acrflvin-R"/>
</dbReference>
<reference evidence="9 10" key="1">
    <citation type="submission" date="2015-05" db="EMBL/GenBank/DDBJ databases">
        <title>Photobacterium galathea sp. nov.</title>
        <authorList>
            <person name="Machado H."/>
            <person name="Gram L."/>
        </authorList>
    </citation>
    <scope>NUCLEOTIDE SEQUENCE [LARGE SCALE GENOMIC DNA]</scope>
    <source>
        <strain evidence="9 10">DSM 22954</strain>
    </source>
</reference>
<keyword evidence="10" id="KW-1185">Reference proteome</keyword>
<feature type="transmembrane region" description="Helical" evidence="8">
    <location>
        <begin position="525"/>
        <end position="543"/>
    </location>
</feature>
<evidence type="ECO:0000256" key="8">
    <source>
        <dbReference type="SAM" id="Phobius"/>
    </source>
</evidence>
<dbReference type="GO" id="GO:0005886">
    <property type="term" value="C:plasma membrane"/>
    <property type="evidence" value="ECO:0007669"/>
    <property type="project" value="UniProtKB-SubCell"/>
</dbReference>
<organism evidence="9 10">
    <name type="scientific">Photobacterium ganghwense</name>
    <dbReference type="NCBI Taxonomy" id="320778"/>
    <lineage>
        <taxon>Bacteria</taxon>
        <taxon>Pseudomonadati</taxon>
        <taxon>Pseudomonadota</taxon>
        <taxon>Gammaproteobacteria</taxon>
        <taxon>Vibrionales</taxon>
        <taxon>Vibrionaceae</taxon>
        <taxon>Photobacterium</taxon>
    </lineage>
</organism>
<dbReference type="OrthoDB" id="9757904at2"/>
<keyword evidence="4" id="KW-0997">Cell inner membrane</keyword>
<evidence type="ECO:0000256" key="3">
    <source>
        <dbReference type="ARBA" id="ARBA00022475"/>
    </source>
</evidence>
<protein>
    <submittedName>
        <fullName evidence="9">Multidrug transporter AcrB</fullName>
    </submittedName>
</protein>
<feature type="transmembrane region" description="Helical" evidence="8">
    <location>
        <begin position="907"/>
        <end position="928"/>
    </location>
</feature>
<dbReference type="SUPFAM" id="SSF82693">
    <property type="entry name" value="Multidrug efflux transporter AcrB pore domain, PN1, PN2, PC1 and PC2 subdomains"/>
    <property type="match status" value="3"/>
</dbReference>
<evidence type="ECO:0000313" key="10">
    <source>
        <dbReference type="Proteomes" id="UP000035909"/>
    </source>
</evidence>
<evidence type="ECO:0000256" key="1">
    <source>
        <dbReference type="ARBA" id="ARBA00004429"/>
    </source>
</evidence>
<feature type="transmembrane region" description="Helical" evidence="8">
    <location>
        <begin position="431"/>
        <end position="451"/>
    </location>
</feature>
<dbReference type="Gene3D" id="3.30.70.1320">
    <property type="entry name" value="Multidrug efflux transporter AcrB pore domain like"/>
    <property type="match status" value="1"/>
</dbReference>
<comment type="caution">
    <text evidence="9">The sequence shown here is derived from an EMBL/GenBank/DDBJ whole genome shotgun (WGS) entry which is preliminary data.</text>
</comment>
<feature type="transmembrane region" description="Helical" evidence="8">
    <location>
        <begin position="881"/>
        <end position="901"/>
    </location>
</feature>
<evidence type="ECO:0000256" key="2">
    <source>
        <dbReference type="ARBA" id="ARBA00022448"/>
    </source>
</evidence>
<feature type="transmembrane region" description="Helical" evidence="8">
    <location>
        <begin position="12"/>
        <end position="29"/>
    </location>
</feature>
<dbReference type="Gene3D" id="1.20.1640.10">
    <property type="entry name" value="Multidrug efflux transporter AcrB transmembrane domain"/>
    <property type="match status" value="2"/>
</dbReference>
<dbReference type="Proteomes" id="UP000035909">
    <property type="component" value="Unassembled WGS sequence"/>
</dbReference>
<dbReference type="Gene3D" id="3.30.2090.10">
    <property type="entry name" value="Multidrug efflux transporter AcrB TolC docking domain, DN and DC subdomains"/>
    <property type="match status" value="2"/>
</dbReference>
<sequence>MWLSDMAVRRPVLGSVISLLLIVFGLVAFERLPLREYPDIDPPVVTISTSYRGASAAIVETKITQLVEDRVSGIAGIRAIDSQSMDGQSTVSLEFSIGRDIDAAANDVRDRVSGILSDLPPEADPPEVEKAAASSEVIMWLNVVSDRMNTLELTDYAQRYLVDRFSVIDGVANIRVGGGKAYALRIWLDRQKLAARSLTVSDVEDALRDDNVELPAGALESENRQFTVRTRRAFVEPSDFARLVIGEGENGYLIRLGDVARVELAAEEERITFRGNTQEMIGLGITRQSTANTLEVANAANALVDKLNPTLPDGMEIKRSYDSSVFIQASIDEVYKTLVIALILVIAVIFLFLGSLRAMLIPAVTLPVALIGAFIVLYALGYTLNLLTLLALILAIGIVVDDAIVMLENIHRRIATGEPPLKAAFLGAKQVSFAIIATTVVLVAVFLPIGFLEGDLGKLFREFSIAISAAVILSSLVALTLSPMMASKLMTPIADEPWLVRVTGQALASLTGAYRTSLAVWLHRPALIVAGLVLIMLASGWLTSRIPSEFAPREDRGAMFIIVNGPPGASYAYMQPYMNEVEHRLMPLVESGEIKRLLIRAPRGWGRISDFSNGFAIVVLEDWGKRRDAGAIIADIRQRLGDLAGITAFPVMRQPFGRGVGKPVQFVLGGGSYEELAAWRDLILDAAAANPGLTGLDHDYKETQPQLGVEIDQDRAGDLGVSLSEIGQTLESMLGSRQVTTYTWQGEEYDVVIEGQRERQNTAEDLANLYVRSQRTDELIPLSSLIRVREMADAQQLNRFNRVRSITLEANLADGYPLGEALDYLNGLVRQYLPPDAVVNYKGASKDYQDSSTSSVFVFALALIVVFLVLAAQFESYVHPFVIMLTVPLATFGALLGLYFTGQSLNIYSQIGIIMLIGLAAKNGILIVEFANQLRDQGVAFEEAILDASAERLRPILMTAITTVAGAIPLILATGAGAETRMVIGIVVLCGISLATLFTLVVIPVMYSLLARGTQSPQYVTRQLQKQLAQETSPSDASP</sequence>
<keyword evidence="2" id="KW-0813">Transport</keyword>
<dbReference type="STRING" id="320778.ABT57_09500"/>
<feature type="transmembrane region" description="Helical" evidence="8">
    <location>
        <begin position="982"/>
        <end position="1010"/>
    </location>
</feature>
<feature type="transmembrane region" description="Helical" evidence="8">
    <location>
        <begin position="956"/>
        <end position="976"/>
    </location>
</feature>
<dbReference type="InterPro" id="IPR027463">
    <property type="entry name" value="AcrB_DN_DC_subdom"/>
</dbReference>
<gene>
    <name evidence="9" type="ORF">ABT57_09500</name>
</gene>
<dbReference type="SUPFAM" id="SSF82866">
    <property type="entry name" value="Multidrug efflux transporter AcrB transmembrane domain"/>
    <property type="match status" value="2"/>
</dbReference>
<dbReference type="Pfam" id="PF00873">
    <property type="entry name" value="ACR_tran"/>
    <property type="match status" value="1"/>
</dbReference>
<evidence type="ECO:0000256" key="5">
    <source>
        <dbReference type="ARBA" id="ARBA00022692"/>
    </source>
</evidence>
<keyword evidence="7 8" id="KW-0472">Membrane</keyword>
<dbReference type="PRINTS" id="PR00702">
    <property type="entry name" value="ACRIFLAVINRP"/>
</dbReference>
<dbReference type="EMBL" id="LDOU01000007">
    <property type="protein sequence ID" value="KLV09900.1"/>
    <property type="molecule type" value="Genomic_DNA"/>
</dbReference>
<proteinExistence type="predicted"/>
<dbReference type="Gene3D" id="3.30.70.1430">
    <property type="entry name" value="Multidrug efflux transporter AcrB pore domain"/>
    <property type="match status" value="2"/>
</dbReference>
<comment type="subcellular location">
    <subcellularLocation>
        <location evidence="1">Cell inner membrane</location>
        <topology evidence="1">Multi-pass membrane protein</topology>
    </subcellularLocation>
</comment>
<evidence type="ECO:0000256" key="6">
    <source>
        <dbReference type="ARBA" id="ARBA00022989"/>
    </source>
</evidence>
<dbReference type="GO" id="GO:0042910">
    <property type="term" value="F:xenobiotic transmembrane transporter activity"/>
    <property type="evidence" value="ECO:0007669"/>
    <property type="project" value="TreeGrafter"/>
</dbReference>
<dbReference type="FunFam" id="1.20.1640.10:FF:000001">
    <property type="entry name" value="Efflux pump membrane transporter"/>
    <property type="match status" value="1"/>
</dbReference>